<comment type="caution">
    <text evidence="1">The sequence shown here is derived from an EMBL/GenBank/DDBJ whole genome shotgun (WGS) entry which is preliminary data.</text>
</comment>
<dbReference type="PROSITE" id="PS01125">
    <property type="entry name" value="ROK"/>
    <property type="match status" value="1"/>
</dbReference>
<dbReference type="InterPro" id="IPR043129">
    <property type="entry name" value="ATPase_NBD"/>
</dbReference>
<keyword evidence="2" id="KW-1185">Reference proteome</keyword>
<evidence type="ECO:0000313" key="2">
    <source>
        <dbReference type="Proteomes" id="UP001595379"/>
    </source>
</evidence>
<name>A0ABV6ZTU1_9PROT</name>
<dbReference type="Gene3D" id="3.30.420.40">
    <property type="match status" value="2"/>
</dbReference>
<evidence type="ECO:0000313" key="1">
    <source>
        <dbReference type="EMBL" id="MFC2924833.1"/>
    </source>
</evidence>
<organism evidence="1 2">
    <name type="scientific">Hyphobacterium vulgare</name>
    <dbReference type="NCBI Taxonomy" id="1736751"/>
    <lineage>
        <taxon>Bacteria</taxon>
        <taxon>Pseudomonadati</taxon>
        <taxon>Pseudomonadota</taxon>
        <taxon>Alphaproteobacteria</taxon>
        <taxon>Maricaulales</taxon>
        <taxon>Maricaulaceae</taxon>
        <taxon>Hyphobacterium</taxon>
    </lineage>
</organism>
<protein>
    <submittedName>
        <fullName evidence="1">ROK family protein</fullName>
    </submittedName>
</protein>
<dbReference type="PANTHER" id="PTHR18964">
    <property type="entry name" value="ROK (REPRESSOR, ORF, KINASE) FAMILY"/>
    <property type="match status" value="1"/>
</dbReference>
<dbReference type="Proteomes" id="UP001595379">
    <property type="component" value="Unassembled WGS sequence"/>
</dbReference>
<dbReference type="PANTHER" id="PTHR18964:SF174">
    <property type="entry name" value="D-ALLOSE KINASE-RELATED"/>
    <property type="match status" value="1"/>
</dbReference>
<dbReference type="InterPro" id="IPR049874">
    <property type="entry name" value="ROK_cs"/>
</dbReference>
<sequence length="291" mass="30307">MIRIGIDLGGTKIEAATMDSAGNIQSRKRISTPASYQGMVNALTGLVGELQPQAAETCPVGVGHPGSEDRDSGLIRGANSTWLNGRSLRADLSAALEREVRLSNDANCFALSEAIDGSGAGAASVFGVILGTGVGGGMVVDGQLLAGAQGIAGEWGHNPLPWLLPDEFPGPDCWCGQSGCIETWLSGPGIAADRYGRTGETMTPSEILAHPEEFDRYASRLARALAHVVNLLDPEVIVLGGGVSNTPGLAEAVESALPRHVFNDRVTTLVRRHLHGDSSGVRGAAWLWPAN</sequence>
<dbReference type="InterPro" id="IPR000600">
    <property type="entry name" value="ROK"/>
</dbReference>
<dbReference type="CDD" id="cd24066">
    <property type="entry name" value="ASKHA_NBD_ROK_EcFRK-like"/>
    <property type="match status" value="1"/>
</dbReference>
<gene>
    <name evidence="1" type="ORF">ACFOOR_01800</name>
</gene>
<dbReference type="SUPFAM" id="SSF53067">
    <property type="entry name" value="Actin-like ATPase domain"/>
    <property type="match status" value="1"/>
</dbReference>
<accession>A0ABV6ZTU1</accession>
<reference evidence="2" key="1">
    <citation type="journal article" date="2019" name="Int. J. Syst. Evol. Microbiol.">
        <title>The Global Catalogue of Microorganisms (GCM) 10K type strain sequencing project: providing services to taxonomists for standard genome sequencing and annotation.</title>
        <authorList>
            <consortium name="The Broad Institute Genomics Platform"/>
            <consortium name="The Broad Institute Genome Sequencing Center for Infectious Disease"/>
            <person name="Wu L."/>
            <person name="Ma J."/>
        </authorList>
    </citation>
    <scope>NUCLEOTIDE SEQUENCE [LARGE SCALE GENOMIC DNA]</scope>
    <source>
        <strain evidence="2">KCTC 52487</strain>
    </source>
</reference>
<dbReference type="RefSeq" id="WP_343163462.1">
    <property type="nucleotide sequence ID" value="NZ_JBHRSV010000001.1"/>
</dbReference>
<dbReference type="EMBL" id="JBHRSV010000001">
    <property type="protein sequence ID" value="MFC2924833.1"/>
    <property type="molecule type" value="Genomic_DNA"/>
</dbReference>
<dbReference type="Pfam" id="PF00480">
    <property type="entry name" value="ROK"/>
    <property type="match status" value="1"/>
</dbReference>
<proteinExistence type="predicted"/>